<gene>
    <name evidence="3" type="ORF">PCAR9_B0330</name>
    <name evidence="2" type="ORF">PCARR_b0393</name>
</gene>
<dbReference type="OrthoDB" id="8911335at2"/>
<dbReference type="EMBL" id="AQGW01000025">
    <property type="protein sequence ID" value="MBE0384419.1"/>
    <property type="molecule type" value="Genomic_DNA"/>
</dbReference>
<feature type="transmembrane region" description="Helical" evidence="1">
    <location>
        <begin position="77"/>
        <end position="95"/>
    </location>
</feature>
<proteinExistence type="predicted"/>
<protein>
    <submittedName>
        <fullName evidence="3">Uncharacterized protein</fullName>
    </submittedName>
</protein>
<keyword evidence="1" id="KW-0472">Membrane</keyword>
<evidence type="ECO:0000313" key="5">
    <source>
        <dbReference type="Proteomes" id="UP000615003"/>
    </source>
</evidence>
<reference evidence="3 4" key="2">
    <citation type="submission" date="2017-11" db="EMBL/GenBank/DDBJ databases">
        <authorList>
            <person name="Han C.G."/>
        </authorList>
    </citation>
    <scope>NUCLEOTIDE SEQUENCE [LARGE SCALE GENOMIC DNA]</scope>
    <source>
        <strain evidence="4">ATCC 43555</strain>
        <strain evidence="3">ATCC43555</strain>
    </source>
</reference>
<name>A0A2K4XEP2_PSEVC</name>
<evidence type="ECO:0000313" key="2">
    <source>
        <dbReference type="EMBL" id="MBE0384419.1"/>
    </source>
</evidence>
<reference evidence="2 5" key="1">
    <citation type="submission" date="2015-06" db="EMBL/GenBank/DDBJ databases">
        <title>Genome sequence of Pseudoalteromonas carrageenovora.</title>
        <authorList>
            <person name="Xie B.-B."/>
            <person name="Rong J.-C."/>
            <person name="Qin Q.-L."/>
            <person name="Zhang Y.-Z."/>
        </authorList>
    </citation>
    <scope>NUCLEOTIDE SEQUENCE [LARGE SCALE GENOMIC DNA]</scope>
    <source>
        <strain evidence="2 5">IAM 12662</strain>
    </source>
</reference>
<dbReference type="AlphaFoldDB" id="A0A2K4XEP2"/>
<organism evidence="3 4">
    <name type="scientific">Pseudoalteromonas carrageenovora IAM 12662</name>
    <dbReference type="NCBI Taxonomy" id="1314868"/>
    <lineage>
        <taxon>Bacteria</taxon>
        <taxon>Pseudomonadati</taxon>
        <taxon>Pseudomonadota</taxon>
        <taxon>Gammaproteobacteria</taxon>
        <taxon>Alteromonadales</taxon>
        <taxon>Pseudoalteromonadaceae</taxon>
        <taxon>Pseudoalteromonas</taxon>
    </lineage>
</organism>
<dbReference type="GeneID" id="93665513"/>
<dbReference type="Proteomes" id="UP000615003">
    <property type="component" value="Unassembled WGS sequence"/>
</dbReference>
<evidence type="ECO:0000313" key="4">
    <source>
        <dbReference type="Proteomes" id="UP000238288"/>
    </source>
</evidence>
<dbReference type="RefSeq" id="WP_058549976.1">
    <property type="nucleotide sequence ID" value="NZ_AQGW01000025.1"/>
</dbReference>
<dbReference type="Proteomes" id="UP000238288">
    <property type="component" value="Chromosome PCAR9b"/>
</dbReference>
<feature type="transmembrane region" description="Helical" evidence="1">
    <location>
        <begin position="21"/>
        <end position="39"/>
    </location>
</feature>
<keyword evidence="1" id="KW-0812">Transmembrane</keyword>
<accession>A0A2K4XEP2</accession>
<feature type="transmembrane region" description="Helical" evidence="1">
    <location>
        <begin position="51"/>
        <end position="70"/>
    </location>
</feature>
<dbReference type="EMBL" id="LT965929">
    <property type="protein sequence ID" value="SOU42803.1"/>
    <property type="molecule type" value="Genomic_DNA"/>
</dbReference>
<evidence type="ECO:0000313" key="3">
    <source>
        <dbReference type="EMBL" id="SOU42803.1"/>
    </source>
</evidence>
<sequence>MSALQRQKIKPTWLGKSLAGGLLGLALAFVLVAFFAWYGPGGIDARDKVQFNMWMIPLIWLTIFSFTYLFKSAKQAWLTLGGLNITLYSLFLMLGHGL</sequence>
<keyword evidence="1" id="KW-1133">Transmembrane helix</keyword>
<keyword evidence="5" id="KW-1185">Reference proteome</keyword>
<evidence type="ECO:0000256" key="1">
    <source>
        <dbReference type="SAM" id="Phobius"/>
    </source>
</evidence>